<dbReference type="Proteomes" id="UP001066276">
    <property type="component" value="Chromosome 3_1"/>
</dbReference>
<evidence type="ECO:0000313" key="1">
    <source>
        <dbReference type="EMBL" id="KAJ1186008.1"/>
    </source>
</evidence>
<protein>
    <submittedName>
        <fullName evidence="1">Uncharacterized protein</fullName>
    </submittedName>
</protein>
<proteinExistence type="predicted"/>
<keyword evidence="2" id="KW-1185">Reference proteome</keyword>
<organism evidence="1 2">
    <name type="scientific">Pleurodeles waltl</name>
    <name type="common">Iberian ribbed newt</name>
    <dbReference type="NCBI Taxonomy" id="8319"/>
    <lineage>
        <taxon>Eukaryota</taxon>
        <taxon>Metazoa</taxon>
        <taxon>Chordata</taxon>
        <taxon>Craniata</taxon>
        <taxon>Vertebrata</taxon>
        <taxon>Euteleostomi</taxon>
        <taxon>Amphibia</taxon>
        <taxon>Batrachia</taxon>
        <taxon>Caudata</taxon>
        <taxon>Salamandroidea</taxon>
        <taxon>Salamandridae</taxon>
        <taxon>Pleurodelinae</taxon>
        <taxon>Pleurodeles</taxon>
    </lineage>
</organism>
<accession>A0AAV7UE27</accession>
<dbReference type="EMBL" id="JANPWB010000005">
    <property type="protein sequence ID" value="KAJ1186008.1"/>
    <property type="molecule type" value="Genomic_DNA"/>
</dbReference>
<evidence type="ECO:0000313" key="2">
    <source>
        <dbReference type="Proteomes" id="UP001066276"/>
    </source>
</evidence>
<reference evidence="1" key="1">
    <citation type="journal article" date="2022" name="bioRxiv">
        <title>Sequencing and chromosome-scale assembly of the giantPleurodeles waltlgenome.</title>
        <authorList>
            <person name="Brown T."/>
            <person name="Elewa A."/>
            <person name="Iarovenko S."/>
            <person name="Subramanian E."/>
            <person name="Araus A.J."/>
            <person name="Petzold A."/>
            <person name="Susuki M."/>
            <person name="Suzuki K.-i.T."/>
            <person name="Hayashi T."/>
            <person name="Toyoda A."/>
            <person name="Oliveira C."/>
            <person name="Osipova E."/>
            <person name="Leigh N.D."/>
            <person name="Simon A."/>
            <person name="Yun M.H."/>
        </authorList>
    </citation>
    <scope>NUCLEOTIDE SEQUENCE</scope>
    <source>
        <strain evidence="1">20211129_DDA</strain>
        <tissue evidence="1">Liver</tissue>
    </source>
</reference>
<comment type="caution">
    <text evidence="1">The sequence shown here is derived from an EMBL/GenBank/DDBJ whole genome shotgun (WGS) entry which is preliminary data.</text>
</comment>
<dbReference type="AlphaFoldDB" id="A0AAV7UE27"/>
<gene>
    <name evidence="1" type="ORF">NDU88_002793</name>
</gene>
<sequence>MAPGSGCPSLDLRADPGPRYLRHTPVLLSWDALAQNVQPMQHFSACYLKDTDCSEFIDQELAHYFRENQDSVASAGTLCAASKPTLRGTIKGYVRRREAQLAQPITELEADMAELERHTVRPGGRIRGSSWSFGG</sequence>
<name>A0AAV7UE27_PLEWA</name>